<dbReference type="Proteomes" id="UP000308092">
    <property type="component" value="Unassembled WGS sequence"/>
</dbReference>
<dbReference type="EMBL" id="SOSA01000410">
    <property type="protein sequence ID" value="THC91488.1"/>
    <property type="molecule type" value="Genomic_DNA"/>
</dbReference>
<keyword evidence="3" id="KW-1185">Reference proteome</keyword>
<feature type="transmembrane region" description="Helical" evidence="1">
    <location>
        <begin position="23"/>
        <end position="42"/>
    </location>
</feature>
<reference evidence="2 3" key="1">
    <citation type="submission" date="2019-03" db="EMBL/GenBank/DDBJ databases">
        <title>The genome sequence of a newly discovered highly antifungal drug resistant Aspergillus species, Aspergillus tanneri NIH 1004.</title>
        <authorList>
            <person name="Mounaud S."/>
            <person name="Singh I."/>
            <person name="Joardar V."/>
            <person name="Pakala S."/>
            <person name="Pakala S."/>
            <person name="Venepally P."/>
            <person name="Hoover J."/>
            <person name="Nierman W."/>
            <person name="Chung J."/>
            <person name="Losada L."/>
        </authorList>
    </citation>
    <scope>NUCLEOTIDE SEQUENCE [LARGE SCALE GENOMIC DNA]</scope>
    <source>
        <strain evidence="2 3">NIH1004</strain>
    </source>
</reference>
<protein>
    <submittedName>
        <fullName evidence="2">Uncharacterized protein</fullName>
    </submittedName>
</protein>
<evidence type="ECO:0000313" key="3">
    <source>
        <dbReference type="Proteomes" id="UP000308092"/>
    </source>
</evidence>
<dbReference type="AlphaFoldDB" id="A0A4S3JB28"/>
<evidence type="ECO:0000313" key="2">
    <source>
        <dbReference type="EMBL" id="THC91488.1"/>
    </source>
</evidence>
<feature type="transmembrane region" description="Helical" evidence="1">
    <location>
        <begin position="54"/>
        <end position="70"/>
    </location>
</feature>
<dbReference type="Pfam" id="PF14087">
    <property type="entry name" value="DUF4267"/>
    <property type="match status" value="1"/>
</dbReference>
<sequence length="73" mass="8060">MSPREAPAVLARPHVQYQGQETAVTTIATICAFVGLGDGFVVWKYGGEQLKMKALGHWVAFFGFGGWALWRTF</sequence>
<keyword evidence="1" id="KW-0812">Transmembrane</keyword>
<organism evidence="2 3">
    <name type="scientific">Aspergillus tanneri</name>
    <dbReference type="NCBI Taxonomy" id="1220188"/>
    <lineage>
        <taxon>Eukaryota</taxon>
        <taxon>Fungi</taxon>
        <taxon>Dikarya</taxon>
        <taxon>Ascomycota</taxon>
        <taxon>Pezizomycotina</taxon>
        <taxon>Eurotiomycetes</taxon>
        <taxon>Eurotiomycetidae</taxon>
        <taxon>Eurotiales</taxon>
        <taxon>Aspergillaceae</taxon>
        <taxon>Aspergillus</taxon>
        <taxon>Aspergillus subgen. Circumdati</taxon>
    </lineage>
</organism>
<dbReference type="STRING" id="1220188.A0A4S3JB28"/>
<name>A0A4S3JB28_9EURO</name>
<gene>
    <name evidence="2" type="ORF">EYZ11_009045</name>
</gene>
<dbReference type="VEuPathDB" id="FungiDB:EYZ11_009045"/>
<comment type="caution">
    <text evidence="2">The sequence shown here is derived from an EMBL/GenBank/DDBJ whole genome shotgun (WGS) entry which is preliminary data.</text>
</comment>
<evidence type="ECO:0000256" key="1">
    <source>
        <dbReference type="SAM" id="Phobius"/>
    </source>
</evidence>
<proteinExistence type="predicted"/>
<keyword evidence="1" id="KW-0472">Membrane</keyword>
<accession>A0A4S3JB28</accession>
<dbReference type="InterPro" id="IPR025363">
    <property type="entry name" value="DUF4267"/>
</dbReference>
<keyword evidence="1" id="KW-1133">Transmembrane helix</keyword>